<keyword evidence="4" id="KW-1003">Cell membrane</keyword>
<dbReference type="NCBIfam" id="TIGR00206">
    <property type="entry name" value="fliF"/>
    <property type="match status" value="1"/>
</dbReference>
<evidence type="ECO:0000256" key="2">
    <source>
        <dbReference type="ARBA" id="ARBA00004651"/>
    </source>
</evidence>
<evidence type="ECO:0000256" key="3">
    <source>
        <dbReference type="ARBA" id="ARBA00007971"/>
    </source>
</evidence>
<comment type="caution">
    <text evidence="14">The sequence shown here is derived from an EMBL/GenBank/DDBJ whole genome shotgun (WGS) entry which is preliminary data.</text>
</comment>
<comment type="function">
    <text evidence="9">The M ring may be actively involved in energy transduction.</text>
</comment>
<evidence type="ECO:0000256" key="1">
    <source>
        <dbReference type="ARBA" id="ARBA00004117"/>
    </source>
</evidence>
<evidence type="ECO:0000313" key="14">
    <source>
        <dbReference type="EMBL" id="GGE65580.1"/>
    </source>
</evidence>
<dbReference type="EMBL" id="BMFK01000001">
    <property type="protein sequence ID" value="GGE65580.1"/>
    <property type="molecule type" value="Genomic_DNA"/>
</dbReference>
<evidence type="ECO:0000256" key="4">
    <source>
        <dbReference type="ARBA" id="ARBA00022475"/>
    </source>
</evidence>
<dbReference type="Proteomes" id="UP000605259">
    <property type="component" value="Unassembled WGS sequence"/>
</dbReference>
<keyword evidence="14" id="KW-0966">Cell projection</keyword>
<dbReference type="Gene3D" id="3.30.300.30">
    <property type="match status" value="1"/>
</dbReference>
<evidence type="ECO:0000256" key="5">
    <source>
        <dbReference type="ARBA" id="ARBA00022692"/>
    </source>
</evidence>
<evidence type="ECO:0000259" key="13">
    <source>
        <dbReference type="Pfam" id="PF08345"/>
    </source>
</evidence>
<dbReference type="InterPro" id="IPR006182">
    <property type="entry name" value="FliF_N_dom"/>
</dbReference>
<dbReference type="InterPro" id="IPR045851">
    <property type="entry name" value="AMP-bd_C_sf"/>
</dbReference>
<keyword evidence="7 11" id="KW-0472">Membrane</keyword>
<feature type="compositionally biased region" description="Low complexity" evidence="10">
    <location>
        <begin position="327"/>
        <end position="343"/>
    </location>
</feature>
<dbReference type="GO" id="GO:0071973">
    <property type="term" value="P:bacterial-type flagellum-dependent cell motility"/>
    <property type="evidence" value="ECO:0007669"/>
    <property type="project" value="InterPro"/>
</dbReference>
<feature type="transmembrane region" description="Helical" evidence="11">
    <location>
        <begin position="25"/>
        <end position="45"/>
    </location>
</feature>
<evidence type="ECO:0000256" key="9">
    <source>
        <dbReference type="PIRNR" id="PIRNR004862"/>
    </source>
</evidence>
<proteinExistence type="inferred from homology"/>
<sequence>MNEKIKGQMGQYKEYWSNRTKKQKGFIIGTLVAVLLVAAGSVYFLTKQTLVPLYSNLSAAEAGQIKEELDAKGVVSQITNNGNTILVPDTAADALKVELASKGIPNSGVIDYSFFGQKSSLSMTDNEFNVVKLEAMQNELVKLMKGIEGIEDAKVMITLPKESIWVSDKSEAASASIVLQTKPGYNPDEKQVKSLYHLVSKSVPNLPAENIVIMNQNFEYYDLDSTNSTSGNANFAMQRNMKKEVERDIQRQVQQLLSTMMGADKVAVVVSADLDFTQENRTEELVEPVDKENMQGIAISAEKIKETYTGNSENEGGTVGTGEDEPAGTGYAAGANNNQNSESNKNHERINYEVNRIKKEIVESPYKVKDLGIQVAVEPPTPGEPASLPQRTVDDIEKMLSSIVKTSISKNDETPLTDEEITNKISVTVSDLKGKAEATTNQATAIPMWVYIVGGVLLLAIILLVVMLVRKKRADSEEIEEEFMEPIRIEDINNEIETEEIIRRKQLEKLAKEKPEEFTKVIRTWLSED</sequence>
<protein>
    <recommendedName>
        <fullName evidence="9">Flagellar M-ring protein</fullName>
    </recommendedName>
</protein>
<keyword evidence="5 11" id="KW-0812">Transmembrane</keyword>
<reference evidence="14" key="1">
    <citation type="journal article" date="2014" name="Int. J. Syst. Evol. Microbiol.">
        <title>Complete genome sequence of Corynebacterium casei LMG S-19264T (=DSM 44701T), isolated from a smear-ripened cheese.</title>
        <authorList>
            <consortium name="US DOE Joint Genome Institute (JGI-PGF)"/>
            <person name="Walter F."/>
            <person name="Albersmeier A."/>
            <person name="Kalinowski J."/>
            <person name="Ruckert C."/>
        </authorList>
    </citation>
    <scope>NUCLEOTIDE SEQUENCE</scope>
    <source>
        <strain evidence="14">CGMCC 1.12698</strain>
    </source>
</reference>
<evidence type="ECO:0000256" key="11">
    <source>
        <dbReference type="SAM" id="Phobius"/>
    </source>
</evidence>
<keyword evidence="14" id="KW-0282">Flagellum</keyword>
<evidence type="ECO:0000313" key="15">
    <source>
        <dbReference type="Proteomes" id="UP000605259"/>
    </source>
</evidence>
<evidence type="ECO:0000256" key="8">
    <source>
        <dbReference type="ARBA" id="ARBA00023143"/>
    </source>
</evidence>
<dbReference type="PIRSF" id="PIRSF004862">
    <property type="entry name" value="FliF"/>
    <property type="match status" value="1"/>
</dbReference>
<dbReference type="PRINTS" id="PR01009">
    <property type="entry name" value="FLGMRINGFLIF"/>
</dbReference>
<dbReference type="InterPro" id="IPR043427">
    <property type="entry name" value="YscJ/FliF"/>
</dbReference>
<dbReference type="GO" id="GO:0005886">
    <property type="term" value="C:plasma membrane"/>
    <property type="evidence" value="ECO:0007669"/>
    <property type="project" value="UniProtKB-SubCell"/>
</dbReference>
<keyword evidence="15" id="KW-1185">Reference proteome</keyword>
<dbReference type="PANTHER" id="PTHR30046">
    <property type="entry name" value="FLAGELLAR M-RING PROTEIN"/>
    <property type="match status" value="1"/>
</dbReference>
<feature type="domain" description="Flagellar M-ring C-terminal" evidence="13">
    <location>
        <begin position="257"/>
        <end position="412"/>
    </location>
</feature>
<dbReference type="GO" id="GO:0009431">
    <property type="term" value="C:bacterial-type flagellum basal body, MS ring"/>
    <property type="evidence" value="ECO:0007669"/>
    <property type="project" value="InterPro"/>
</dbReference>
<dbReference type="AlphaFoldDB" id="A0A917AQ23"/>
<evidence type="ECO:0000256" key="6">
    <source>
        <dbReference type="ARBA" id="ARBA00022989"/>
    </source>
</evidence>
<dbReference type="InterPro" id="IPR013556">
    <property type="entry name" value="Flag_M-ring_C"/>
</dbReference>
<keyword evidence="8 9" id="KW-0975">Bacterial flagellum</keyword>
<gene>
    <name evidence="14" type="primary">fliF</name>
    <name evidence="14" type="ORF">GCM10007140_14680</name>
</gene>
<dbReference type="RefSeq" id="WP_188387716.1">
    <property type="nucleotide sequence ID" value="NZ_BMFK01000001.1"/>
</dbReference>
<dbReference type="InterPro" id="IPR000067">
    <property type="entry name" value="FlgMring_FliF"/>
</dbReference>
<comment type="subcellular location">
    <subcellularLocation>
        <location evidence="1 9">Bacterial flagellum basal body</location>
    </subcellularLocation>
    <subcellularLocation>
        <location evidence="2">Cell membrane</location>
        <topology evidence="2">Multi-pass membrane protein</topology>
    </subcellularLocation>
</comment>
<evidence type="ECO:0000256" key="7">
    <source>
        <dbReference type="ARBA" id="ARBA00023136"/>
    </source>
</evidence>
<organism evidence="14 15">
    <name type="scientific">Priestia taiwanensis</name>
    <dbReference type="NCBI Taxonomy" id="1347902"/>
    <lineage>
        <taxon>Bacteria</taxon>
        <taxon>Bacillati</taxon>
        <taxon>Bacillota</taxon>
        <taxon>Bacilli</taxon>
        <taxon>Bacillales</taxon>
        <taxon>Bacillaceae</taxon>
        <taxon>Priestia</taxon>
    </lineage>
</organism>
<feature type="transmembrane region" description="Helical" evidence="11">
    <location>
        <begin position="448"/>
        <end position="469"/>
    </location>
</feature>
<dbReference type="Pfam" id="PF01514">
    <property type="entry name" value="YscJ_FliF"/>
    <property type="match status" value="1"/>
</dbReference>
<reference evidence="14" key="2">
    <citation type="submission" date="2020-09" db="EMBL/GenBank/DDBJ databases">
        <authorList>
            <person name="Sun Q."/>
            <person name="Zhou Y."/>
        </authorList>
    </citation>
    <scope>NUCLEOTIDE SEQUENCE</scope>
    <source>
        <strain evidence="14">CGMCC 1.12698</strain>
    </source>
</reference>
<keyword evidence="6 11" id="KW-1133">Transmembrane helix</keyword>
<dbReference type="PANTHER" id="PTHR30046:SF0">
    <property type="entry name" value="FLAGELLAR M-RING PROTEIN"/>
    <property type="match status" value="1"/>
</dbReference>
<feature type="region of interest" description="Disordered" evidence="10">
    <location>
        <begin position="306"/>
        <end position="347"/>
    </location>
</feature>
<evidence type="ECO:0000259" key="12">
    <source>
        <dbReference type="Pfam" id="PF01514"/>
    </source>
</evidence>
<feature type="domain" description="Flagellar M-ring N-terminal" evidence="12">
    <location>
        <begin position="46"/>
        <end position="220"/>
    </location>
</feature>
<keyword evidence="14" id="KW-0969">Cilium</keyword>
<dbReference type="Pfam" id="PF08345">
    <property type="entry name" value="YscJ_FliF_C"/>
    <property type="match status" value="1"/>
</dbReference>
<evidence type="ECO:0000256" key="10">
    <source>
        <dbReference type="SAM" id="MobiDB-lite"/>
    </source>
</evidence>
<accession>A0A917AQ23</accession>
<name>A0A917AQ23_9BACI</name>
<dbReference type="GO" id="GO:0003774">
    <property type="term" value="F:cytoskeletal motor activity"/>
    <property type="evidence" value="ECO:0007669"/>
    <property type="project" value="InterPro"/>
</dbReference>
<comment type="similarity">
    <text evidence="3 9">Belongs to the FliF family.</text>
</comment>